<dbReference type="InterPro" id="IPR057126">
    <property type="entry name" value="NAV1-like_ubiquitin-like"/>
</dbReference>
<dbReference type="Gene3D" id="3.40.50.300">
    <property type="entry name" value="P-loop containing nucleotide triphosphate hydrolases"/>
    <property type="match status" value="1"/>
</dbReference>
<dbReference type="InterPro" id="IPR003593">
    <property type="entry name" value="AAA+_ATPase"/>
</dbReference>
<name>A0AAQ5WZ76_AMPOC</name>
<evidence type="ECO:0000313" key="21">
    <source>
        <dbReference type="Proteomes" id="UP001501940"/>
    </source>
</evidence>
<feature type="compositionally biased region" description="Polar residues" evidence="18">
    <location>
        <begin position="595"/>
        <end position="620"/>
    </location>
</feature>
<keyword evidence="11 17" id="KW-0175">Coiled coil</keyword>
<feature type="compositionally biased region" description="Basic and acidic residues" evidence="18">
    <location>
        <begin position="196"/>
        <end position="208"/>
    </location>
</feature>
<keyword evidence="10" id="KW-0007">Acetylation</keyword>
<evidence type="ECO:0000259" key="19">
    <source>
        <dbReference type="SMART" id="SM00382"/>
    </source>
</evidence>
<evidence type="ECO:0000256" key="6">
    <source>
        <dbReference type="ARBA" id="ARBA00022553"/>
    </source>
</evidence>
<reference evidence="20 21" key="1">
    <citation type="submission" date="2022-01" db="EMBL/GenBank/DDBJ databases">
        <title>A chromosome-scale genome assembly of the false clownfish, Amphiprion ocellaris.</title>
        <authorList>
            <person name="Ryu T."/>
        </authorList>
    </citation>
    <scope>NUCLEOTIDE SEQUENCE [LARGE SCALE GENOMIC DNA]</scope>
</reference>
<evidence type="ECO:0000256" key="15">
    <source>
        <dbReference type="ARBA" id="ARBA00067341"/>
    </source>
</evidence>
<evidence type="ECO:0000256" key="17">
    <source>
        <dbReference type="SAM" id="Coils"/>
    </source>
</evidence>
<comment type="subcellular location">
    <subcellularLocation>
        <location evidence="1">Cytoplasm</location>
        <location evidence="1">Cytoskeleton</location>
    </subcellularLocation>
</comment>
<reference evidence="20" key="2">
    <citation type="submission" date="2025-08" db="UniProtKB">
        <authorList>
            <consortium name="Ensembl"/>
        </authorList>
    </citation>
    <scope>IDENTIFICATION</scope>
</reference>
<dbReference type="PANTHER" id="PTHR12784">
    <property type="entry name" value="STEERIN"/>
    <property type="match status" value="1"/>
</dbReference>
<gene>
    <name evidence="20" type="primary">NAV1</name>
</gene>
<proteinExistence type="inferred from homology"/>
<evidence type="ECO:0000256" key="13">
    <source>
        <dbReference type="ARBA" id="ARBA00059345"/>
    </source>
</evidence>
<evidence type="ECO:0000256" key="14">
    <source>
        <dbReference type="ARBA" id="ARBA00064590"/>
    </source>
</evidence>
<feature type="region of interest" description="Disordered" evidence="18">
    <location>
        <begin position="1271"/>
        <end position="1294"/>
    </location>
</feature>
<evidence type="ECO:0000256" key="11">
    <source>
        <dbReference type="ARBA" id="ARBA00023054"/>
    </source>
</evidence>
<feature type="domain" description="AAA+ ATPase" evidence="19">
    <location>
        <begin position="1465"/>
        <end position="1613"/>
    </location>
</feature>
<dbReference type="GO" id="GO:0043194">
    <property type="term" value="C:axon initial segment"/>
    <property type="evidence" value="ECO:0007669"/>
    <property type="project" value="TreeGrafter"/>
</dbReference>
<keyword evidence="7" id="KW-0493">Microtubule</keyword>
<feature type="region of interest" description="Disordered" evidence="18">
    <location>
        <begin position="356"/>
        <end position="777"/>
    </location>
</feature>
<evidence type="ECO:0000256" key="12">
    <source>
        <dbReference type="ARBA" id="ARBA00023212"/>
    </source>
</evidence>
<evidence type="ECO:0000256" key="16">
    <source>
        <dbReference type="ARBA" id="ARBA00080430"/>
    </source>
</evidence>
<dbReference type="GO" id="GO:0005874">
    <property type="term" value="C:microtubule"/>
    <property type="evidence" value="ECO:0007669"/>
    <property type="project" value="UniProtKB-KW"/>
</dbReference>
<feature type="compositionally biased region" description="Acidic residues" evidence="18">
    <location>
        <begin position="1206"/>
        <end position="1216"/>
    </location>
</feature>
<feature type="compositionally biased region" description="Low complexity" evidence="18">
    <location>
        <begin position="388"/>
        <end position="420"/>
    </location>
</feature>
<feature type="region of interest" description="Disordered" evidence="18">
    <location>
        <begin position="848"/>
        <end position="874"/>
    </location>
</feature>
<dbReference type="InterPro" id="IPR057568">
    <property type="entry name" value="CortBP2_NAV1-like_AAA_lid"/>
</dbReference>
<evidence type="ECO:0000256" key="7">
    <source>
        <dbReference type="ARBA" id="ARBA00022701"/>
    </source>
</evidence>
<keyword evidence="5" id="KW-0963">Cytoplasm</keyword>
<dbReference type="Pfam" id="PF23092">
    <property type="entry name" value="Ubiquitin_6"/>
    <property type="match status" value="1"/>
</dbReference>
<keyword evidence="4" id="KW-0488">Methylation</keyword>
<feature type="compositionally biased region" description="Low complexity" evidence="18">
    <location>
        <begin position="1278"/>
        <end position="1294"/>
    </location>
</feature>
<keyword evidence="6" id="KW-0597">Phosphoprotein</keyword>
<reference evidence="20" key="3">
    <citation type="submission" date="2025-09" db="UniProtKB">
        <authorList>
            <consortium name="Ensembl"/>
        </authorList>
    </citation>
    <scope>IDENTIFICATION</scope>
</reference>
<evidence type="ECO:0000256" key="5">
    <source>
        <dbReference type="ARBA" id="ARBA00022490"/>
    </source>
</evidence>
<evidence type="ECO:0000256" key="2">
    <source>
        <dbReference type="ARBA" id="ARBA00006255"/>
    </source>
</evidence>
<feature type="region of interest" description="Disordered" evidence="18">
    <location>
        <begin position="22"/>
        <end position="86"/>
    </location>
</feature>
<feature type="coiled-coil region" evidence="17">
    <location>
        <begin position="1040"/>
        <end position="1095"/>
    </location>
</feature>
<dbReference type="Ensembl" id="ENSAOCT00000058806.1">
    <property type="protein sequence ID" value="ENSAOCP00000033977.1"/>
    <property type="gene ID" value="ENSAOCG00000023262.2"/>
</dbReference>
<dbReference type="SMART" id="SM00382">
    <property type="entry name" value="AAA"/>
    <property type="match status" value="1"/>
</dbReference>
<dbReference type="GO" id="GO:0001764">
    <property type="term" value="P:neuron migration"/>
    <property type="evidence" value="ECO:0007669"/>
    <property type="project" value="TreeGrafter"/>
</dbReference>
<feature type="compositionally biased region" description="Polar residues" evidence="18">
    <location>
        <begin position="646"/>
        <end position="667"/>
    </location>
</feature>
<feature type="region of interest" description="Disordered" evidence="18">
    <location>
        <begin position="298"/>
        <end position="329"/>
    </location>
</feature>
<dbReference type="SUPFAM" id="SSF52540">
    <property type="entry name" value="P-loop containing nucleoside triphosphate hydrolases"/>
    <property type="match status" value="2"/>
</dbReference>
<keyword evidence="9" id="KW-0524">Neurogenesis</keyword>
<feature type="region of interest" description="Disordered" evidence="18">
    <location>
        <begin position="1735"/>
        <end position="1768"/>
    </location>
</feature>
<evidence type="ECO:0000256" key="8">
    <source>
        <dbReference type="ARBA" id="ARBA00022782"/>
    </source>
</evidence>
<feature type="region of interest" description="Disordered" evidence="18">
    <location>
        <begin position="1164"/>
        <end position="1217"/>
    </location>
</feature>
<keyword evidence="12" id="KW-0206">Cytoskeleton</keyword>
<dbReference type="PANTHER" id="PTHR12784:SF3">
    <property type="entry name" value="NEURON NAVIGATOR 1"/>
    <property type="match status" value="1"/>
</dbReference>
<dbReference type="GeneTree" id="ENSGT00940000156637"/>
<evidence type="ECO:0000256" key="18">
    <source>
        <dbReference type="SAM" id="MobiDB-lite"/>
    </source>
</evidence>
<dbReference type="GO" id="GO:0001578">
    <property type="term" value="P:microtubule bundle formation"/>
    <property type="evidence" value="ECO:0007669"/>
    <property type="project" value="TreeGrafter"/>
</dbReference>
<comment type="similarity">
    <text evidence="2">Belongs to the Nav/unc-53 family.</text>
</comment>
<sequence length="1801" mass="195144">MLEANVANISMTAKPRELDLRSAAVSCQDPPAQAMASRKPLAKPSALPQGPSRPSGSELKVYRPTSGSIPIPIPNPSRLRKQRSLNNLSVLTDAEKKLHLYQSPRWNDDTSRPGTGTSKVGQGKTGQAGGGRPPLSRTLSKSEQSLFQGKPKSFCSPPVTSNAGKPSRIPAPGKPRGPYAEVKPISKASEAGQSADSDHEKKDKKGIEGEDDKSFLKVDPELVVTVLGDLEQLLFSQMLDPESQRKRTVQNVLDLRQNLEETMTSLRGVQLSHSCVEGTMCYDSDEAAAFSISSLSNRSSPLSWRQGQASPRLQAGDAPSTGNTQSDVLPLRISHTSRINLIEALDDSDPALLKGDYLSDSDLGGKSPNDDDEDDDDIDDLGNGWDESSSISSGLSDGSDNLSSEEFNTSPTLNSLPTTPIGSRRNSTIVMRTDAEKRSLVESGLSWDSDDNKPSRKSQGGSVYDTGSLKSEPANKWKKTRPQGEALEGGKGELRKPHTLGQGNVLKKGRNPPVGVTSPITHTSQSGLKVAGTVKSDGKPMDKSRLAVKTSGLQRSSSDAGKHHRNGTPTGEQRKPPSGLVRPSTGGNFGFKKPTTATSNGTNAHTVTSTGGSAIPTGSATVGKIPKTSGIPVKPGAGGGGRKTSLDVSSSDQSGFLSPNARTSLQYRSLPRPAKTSTLTLTRPSSARPVSSTMDTGSGLMKPSTTGPQGSRLKEPGGRGIPCPSPVNQTDREKEKERAKAKAVVSDSECGGGSLKGSPAQTPSENGGKLHGLSGVRSLAKPPSMAQLDKLNSNSLDMEIQDSLPPKIPPYSKLQDLSSSTGSSASPCLTPSPAPLLNVNSSACFSSSGMGLGPRQVTSLGVERSESSTSPLLYPRMSGLHRSMESLPLQMSLAPEPQEREKNRGRESLVRGYTTIESRDKDRQEDRGATYLRSRFCLMRIPHYDPSAPLIVPSPVGGPPRMTRSNSIPTHDASMELYGASPLGSTLSLAERPRSMGMVRSGSFRDRDANDEVHGSVLSLASNASSTYSSAEERIQGEQIRKLRRELESSQEKVSNLTTQLTANDSELGELRETIEVLKARNEEAQAVIHGALNAPDNMKDVRIRRQNSCESISSLNSLTSMSSVGSLKDQDAKKKKKKSWLRSSFNKAFSIKKGSKTYSDIEEIATPDSSAPNSPKMPHEGGEGEENQPSCLKTSHLGPSRIMETTEEGDNEETAVSDLRSELWEKERALTDIRLEALNSAHQLEQLREAMNNMQSTVENLKAENDHLKTGSQLHLPGSGPTSSTSQPSGLASLLGPSLRQPMSMSLTKSFSLSLNDLCPGDMLSVSSQREEVCARVLVRIGDQDSKQQHEYYLGSVLVSARTDWACLDSLITKTFKDYLTQVDPTSSLGLTCDSLHMYQLTQGGQRVIGGDKPQTSPYRCLGNVPAHIIVTLKGLREKCVDSLVFETLIPKPMMLHYISLLMKHRRLVLSGPSGTGKTYLAQRLAHYLLQRSRTDSSEAVHEPCLLGRSAAVTFNMHRQSQKDLQLYLSNLANQIDRESGGELPLVVIIDDISDSAAITELVNGALTCKYHKCPYIIGTTNQPAKMSSNHGLHLSFRMVMFSNNVEPANGFLLRYLHRKAVEAYQEEEQDSARHQALLRVLDWIPQLWYHLHTFLEKHSTSDFLIGPCFFLSCPVSVAEFRQWFIDLWNHSIIPYLQEGAKDGIKVHGHKAVWEDPVEWVRGTLPWPNAQQDQSRLFHLPPPSIGPLSEEKKPPKDTPPPSTLESDPLMAMLLKLQESANYIESPEREGSLDPTLQATL</sequence>
<comment type="subunit">
    <text evidence="14">Interacts with tubulin.</text>
</comment>
<keyword evidence="8" id="KW-0221">Differentiation</keyword>
<feature type="compositionally biased region" description="Polar residues" evidence="18">
    <location>
        <begin position="518"/>
        <end position="527"/>
    </location>
</feature>
<dbReference type="Proteomes" id="UP001501940">
    <property type="component" value="Chromosome 8"/>
</dbReference>
<evidence type="ECO:0000256" key="10">
    <source>
        <dbReference type="ARBA" id="ARBA00022990"/>
    </source>
</evidence>
<evidence type="ECO:0000256" key="9">
    <source>
        <dbReference type="ARBA" id="ARBA00022902"/>
    </source>
</evidence>
<feature type="compositionally biased region" description="Polar residues" evidence="18">
    <location>
        <begin position="815"/>
        <end position="828"/>
    </location>
</feature>
<evidence type="ECO:0000256" key="1">
    <source>
        <dbReference type="ARBA" id="ARBA00004245"/>
    </source>
</evidence>
<dbReference type="Pfam" id="PF25408">
    <property type="entry name" value="AAA_lid_NAV1"/>
    <property type="match status" value="1"/>
</dbReference>
<feature type="compositionally biased region" description="Polar residues" evidence="18">
    <location>
        <begin position="137"/>
        <end position="147"/>
    </location>
</feature>
<comment type="function">
    <text evidence="13">May be involved in neuronal migration.</text>
</comment>
<accession>A0AAQ5WZ76</accession>
<evidence type="ECO:0000256" key="3">
    <source>
        <dbReference type="ARBA" id="ARBA00022473"/>
    </source>
</evidence>
<feature type="compositionally biased region" description="Basic and acidic residues" evidence="18">
    <location>
        <begin position="730"/>
        <end position="740"/>
    </location>
</feature>
<feature type="region of interest" description="Disordered" evidence="18">
    <location>
        <begin position="800"/>
        <end position="828"/>
    </location>
</feature>
<protein>
    <recommendedName>
        <fullName evidence="15">Neuron navigator 1</fullName>
    </recommendedName>
    <alternativeName>
        <fullName evidence="16">Pore membrane and/or filament-interacting-like protein 3</fullName>
    </alternativeName>
</protein>
<evidence type="ECO:0000313" key="20">
    <source>
        <dbReference type="Ensembl" id="ENSAOCP00000033977.1"/>
    </source>
</evidence>
<dbReference type="FunFam" id="3.40.50.300:FF:000409">
    <property type="entry name" value="Neuron navigator 1"/>
    <property type="match status" value="1"/>
</dbReference>
<feature type="compositionally biased region" description="Basic and acidic residues" evidence="18">
    <location>
        <begin position="536"/>
        <end position="545"/>
    </location>
</feature>
<feature type="compositionally biased region" description="Acidic residues" evidence="18">
    <location>
        <begin position="370"/>
        <end position="380"/>
    </location>
</feature>
<keyword evidence="21" id="KW-1185">Reference proteome</keyword>
<evidence type="ECO:0000256" key="4">
    <source>
        <dbReference type="ARBA" id="ARBA00022481"/>
    </source>
</evidence>
<feature type="compositionally biased region" description="Polar residues" evidence="18">
    <location>
        <begin position="675"/>
        <end position="696"/>
    </location>
</feature>
<organism evidence="20 21">
    <name type="scientific">Amphiprion ocellaris</name>
    <name type="common">Clown anemonefish</name>
    <dbReference type="NCBI Taxonomy" id="80972"/>
    <lineage>
        <taxon>Eukaryota</taxon>
        <taxon>Metazoa</taxon>
        <taxon>Chordata</taxon>
        <taxon>Craniata</taxon>
        <taxon>Vertebrata</taxon>
        <taxon>Euteleostomi</taxon>
        <taxon>Actinopterygii</taxon>
        <taxon>Neopterygii</taxon>
        <taxon>Teleostei</taxon>
        <taxon>Neoteleostei</taxon>
        <taxon>Acanthomorphata</taxon>
        <taxon>Ovalentaria</taxon>
        <taxon>Pomacentridae</taxon>
        <taxon>Amphiprion</taxon>
    </lineage>
</organism>
<feature type="compositionally biased region" description="Gly residues" evidence="18">
    <location>
        <begin position="123"/>
        <end position="132"/>
    </location>
</feature>
<dbReference type="InterPro" id="IPR027417">
    <property type="entry name" value="P-loop_NTPase"/>
</dbReference>
<keyword evidence="3" id="KW-0217">Developmental protein</keyword>
<dbReference type="InterPro" id="IPR039041">
    <property type="entry name" value="Nav/unc-53"/>
</dbReference>
<feature type="region of interest" description="Disordered" evidence="18">
    <location>
        <begin position="101"/>
        <end position="208"/>
    </location>
</feature>